<reference evidence="1 2" key="1">
    <citation type="submission" date="2019-03" db="EMBL/GenBank/DDBJ databases">
        <title>Genomic Encyclopedia of Type Strains, Phase IV (KMG-IV): sequencing the most valuable type-strain genomes for metagenomic binning, comparative biology and taxonomic classification.</title>
        <authorList>
            <person name="Goeker M."/>
        </authorList>
    </citation>
    <scope>NUCLEOTIDE SEQUENCE [LARGE SCALE GENOMIC DNA]</scope>
    <source>
        <strain evidence="1 2">DSM 45934</strain>
    </source>
</reference>
<dbReference type="OrthoDB" id="3694049at2"/>
<sequence length="150" mass="17332">MTPTLRPLRGYEPTDEIPLDLERWATPKPMVEPQLILTEETPDDGQLRTMLTKVLEVLDGRRHIAQVRTLLADPIYEATLTRLRTMPAATRYQLYSVHTCWPTPNAVEMTGRLETTRPGHRRAQALTARMERRQGIWTCVFLRILEGRQA</sequence>
<dbReference type="AlphaFoldDB" id="A0A4R2JYL8"/>
<evidence type="ECO:0000313" key="2">
    <source>
        <dbReference type="Proteomes" id="UP000295680"/>
    </source>
</evidence>
<name>A0A4R2JYL8_9PSEU</name>
<dbReference type="EMBL" id="SLWS01000001">
    <property type="protein sequence ID" value="TCO65703.1"/>
    <property type="molecule type" value="Genomic_DNA"/>
</dbReference>
<keyword evidence="2" id="KW-1185">Reference proteome</keyword>
<dbReference type="RefSeq" id="WP_132112277.1">
    <property type="nucleotide sequence ID" value="NZ_SLWS01000001.1"/>
</dbReference>
<dbReference type="Proteomes" id="UP000295680">
    <property type="component" value="Unassembled WGS sequence"/>
</dbReference>
<comment type="caution">
    <text evidence="1">The sequence shown here is derived from an EMBL/GenBank/DDBJ whole genome shotgun (WGS) entry which is preliminary data.</text>
</comment>
<gene>
    <name evidence="1" type="ORF">EV192_1011495</name>
</gene>
<dbReference type="Pfam" id="PF20060">
    <property type="entry name" value="DUF6459"/>
    <property type="match status" value="1"/>
</dbReference>
<proteinExistence type="predicted"/>
<dbReference type="InterPro" id="IPR045596">
    <property type="entry name" value="DUF6459"/>
</dbReference>
<organism evidence="1 2">
    <name type="scientific">Actinocrispum wychmicini</name>
    <dbReference type="NCBI Taxonomy" id="1213861"/>
    <lineage>
        <taxon>Bacteria</taxon>
        <taxon>Bacillati</taxon>
        <taxon>Actinomycetota</taxon>
        <taxon>Actinomycetes</taxon>
        <taxon>Pseudonocardiales</taxon>
        <taxon>Pseudonocardiaceae</taxon>
        <taxon>Actinocrispum</taxon>
    </lineage>
</organism>
<accession>A0A4R2JYL8</accession>
<protein>
    <submittedName>
        <fullName evidence="1">Uncharacterized protein</fullName>
    </submittedName>
</protein>
<evidence type="ECO:0000313" key="1">
    <source>
        <dbReference type="EMBL" id="TCO65703.1"/>
    </source>
</evidence>